<proteinExistence type="predicted"/>
<sequence length="65" mass="7827">MLAELPQMKKNKNQKIRFLFSPCIPLLSEKHEQIREENDPQKRPIFYIHSNKAEISYDEIKDKVK</sequence>
<accession>E0NV36</accession>
<dbReference type="AlphaFoldDB" id="E0NV36"/>
<comment type="caution">
    <text evidence="1">The sequence shown here is derived from an EMBL/GenBank/DDBJ whole genome shotgun (WGS) entry which is preliminary data.</text>
</comment>
<dbReference type="EMBL" id="AEEI01000056">
    <property type="protein sequence ID" value="EFM01034.1"/>
    <property type="molecule type" value="Genomic_DNA"/>
</dbReference>
<protein>
    <submittedName>
        <fullName evidence="1">Uncharacterized protein</fullName>
    </submittedName>
</protein>
<dbReference type="BioCyc" id="PMAR862515-HMP:GMOO-2069-MONOMER"/>
<reference evidence="1" key="1">
    <citation type="submission" date="2010-07" db="EMBL/GenBank/DDBJ databases">
        <authorList>
            <person name="Muzny D."/>
            <person name="Qin X."/>
            <person name="Deng J."/>
            <person name="Jiang H."/>
            <person name="Liu Y."/>
            <person name="Qu J."/>
            <person name="Song X.-Z."/>
            <person name="Zhang L."/>
            <person name="Thornton R."/>
            <person name="Coyle M."/>
            <person name="Francisco L."/>
            <person name="Jackson L."/>
            <person name="Javaid M."/>
            <person name="Korchina V."/>
            <person name="Kovar C."/>
            <person name="Mata R."/>
            <person name="Mathew T."/>
            <person name="Ngo R."/>
            <person name="Nguyen L."/>
            <person name="Nguyen N."/>
            <person name="Okwuonu G."/>
            <person name="Ongeri F."/>
            <person name="Pham C."/>
            <person name="Simmons D."/>
            <person name="Wilczek-Boney K."/>
            <person name="Hale W."/>
            <person name="Jakkamsetti A."/>
            <person name="Pham P."/>
            <person name="Ruth R."/>
            <person name="San Lucas F."/>
            <person name="Warren J."/>
            <person name="Zhang J."/>
            <person name="Zhao Z."/>
            <person name="Zhou C."/>
            <person name="Zhu D."/>
            <person name="Lee S."/>
            <person name="Bess C."/>
            <person name="Blankenburg K."/>
            <person name="Forbes L."/>
            <person name="Fu Q."/>
            <person name="Gubbala S."/>
            <person name="Hirani K."/>
            <person name="Jayaseelan J.C."/>
            <person name="Lara F."/>
            <person name="Munidasa M."/>
            <person name="Palculict T."/>
            <person name="Patil S."/>
            <person name="Pu L.-L."/>
            <person name="Saada N."/>
            <person name="Tang L."/>
            <person name="Weissenberger G."/>
            <person name="Zhu Y."/>
            <person name="Hemphill L."/>
            <person name="Shang Y."/>
            <person name="Youmans B."/>
            <person name="Ayvaz T."/>
            <person name="Ross M."/>
            <person name="Santibanez J."/>
            <person name="Aqrawi P."/>
            <person name="Gross S."/>
            <person name="Joshi V."/>
            <person name="Fowler G."/>
            <person name="Nazareth L."/>
            <person name="Reid J."/>
            <person name="Worley K."/>
            <person name="Petrosino J."/>
            <person name="Highlander S."/>
            <person name="Gibbs R."/>
        </authorList>
    </citation>
    <scope>NUCLEOTIDE SEQUENCE [LARGE SCALE GENOMIC DNA]</scope>
    <source>
        <strain evidence="1">DSM 16973</strain>
    </source>
</reference>
<gene>
    <name evidence="1" type="ORF">HMPREF0658_2041</name>
</gene>
<dbReference type="HOGENOM" id="CLU_2846157_0_0_10"/>
<organism evidence="1 2">
    <name type="scientific">Hoylesella marshii DSM 16973 = JCM 13450</name>
    <dbReference type="NCBI Taxonomy" id="862515"/>
    <lineage>
        <taxon>Bacteria</taxon>
        <taxon>Pseudomonadati</taxon>
        <taxon>Bacteroidota</taxon>
        <taxon>Bacteroidia</taxon>
        <taxon>Bacteroidales</taxon>
        <taxon>Prevotellaceae</taxon>
        <taxon>Hoylesella</taxon>
    </lineage>
</organism>
<dbReference type="Proteomes" id="UP000004394">
    <property type="component" value="Unassembled WGS sequence"/>
</dbReference>
<evidence type="ECO:0000313" key="2">
    <source>
        <dbReference type="Proteomes" id="UP000004394"/>
    </source>
</evidence>
<name>E0NV36_9BACT</name>
<keyword evidence="2" id="KW-1185">Reference proteome</keyword>
<evidence type="ECO:0000313" key="1">
    <source>
        <dbReference type="EMBL" id="EFM01034.1"/>
    </source>
</evidence>